<dbReference type="SUPFAM" id="SSF48452">
    <property type="entry name" value="TPR-like"/>
    <property type="match status" value="1"/>
</dbReference>
<dbReference type="InterPro" id="IPR011990">
    <property type="entry name" value="TPR-like_helical_dom_sf"/>
</dbReference>
<evidence type="ECO:0008006" key="5">
    <source>
        <dbReference type="Google" id="ProtNLM"/>
    </source>
</evidence>
<protein>
    <recommendedName>
        <fullName evidence="5">Tetratricopeptide repeat protein</fullName>
    </recommendedName>
</protein>
<keyword evidence="4" id="KW-1185">Reference proteome</keyword>
<evidence type="ECO:0000313" key="4">
    <source>
        <dbReference type="Proteomes" id="UP001597158"/>
    </source>
</evidence>
<feature type="region of interest" description="Disordered" evidence="2">
    <location>
        <begin position="201"/>
        <end position="285"/>
    </location>
</feature>
<dbReference type="Gene3D" id="1.25.40.10">
    <property type="entry name" value="Tetratricopeptide repeat domain"/>
    <property type="match status" value="1"/>
</dbReference>
<accession>A0ABW3WA33</accession>
<dbReference type="Proteomes" id="UP001597158">
    <property type="component" value="Unassembled WGS sequence"/>
</dbReference>
<proteinExistence type="predicted"/>
<reference evidence="4" key="1">
    <citation type="journal article" date="2019" name="Int. J. Syst. Evol. Microbiol.">
        <title>The Global Catalogue of Microorganisms (GCM) 10K type strain sequencing project: providing services to taxonomists for standard genome sequencing and annotation.</title>
        <authorList>
            <consortium name="The Broad Institute Genomics Platform"/>
            <consortium name="The Broad Institute Genome Sequencing Center for Infectious Disease"/>
            <person name="Wu L."/>
            <person name="Ma J."/>
        </authorList>
    </citation>
    <scope>NUCLEOTIDE SEQUENCE [LARGE SCALE GENOMIC DNA]</scope>
    <source>
        <strain evidence="4">CCUG 48884</strain>
    </source>
</reference>
<comment type="caution">
    <text evidence="3">The sequence shown here is derived from an EMBL/GenBank/DDBJ whole genome shotgun (WGS) entry which is preliminary data.</text>
</comment>
<evidence type="ECO:0000313" key="3">
    <source>
        <dbReference type="EMBL" id="MFD1262928.1"/>
    </source>
</evidence>
<evidence type="ECO:0000256" key="2">
    <source>
        <dbReference type="SAM" id="MobiDB-lite"/>
    </source>
</evidence>
<dbReference type="EMBL" id="JBHTMC010000009">
    <property type="protein sequence ID" value="MFD1262928.1"/>
    <property type="molecule type" value="Genomic_DNA"/>
</dbReference>
<dbReference type="RefSeq" id="WP_002936236.1">
    <property type="nucleotide sequence ID" value="NZ_JARQZE010000011.1"/>
</dbReference>
<feature type="repeat" description="TPR" evidence="1">
    <location>
        <begin position="120"/>
        <end position="153"/>
    </location>
</feature>
<organism evidence="3 4">
    <name type="scientific">Thauera mechernichensis</name>
    <dbReference type="NCBI Taxonomy" id="82788"/>
    <lineage>
        <taxon>Bacteria</taxon>
        <taxon>Pseudomonadati</taxon>
        <taxon>Pseudomonadota</taxon>
        <taxon>Betaproteobacteria</taxon>
        <taxon>Rhodocyclales</taxon>
        <taxon>Zoogloeaceae</taxon>
        <taxon>Thauera</taxon>
    </lineage>
</organism>
<evidence type="ECO:0000256" key="1">
    <source>
        <dbReference type="PROSITE-ProRule" id="PRU00339"/>
    </source>
</evidence>
<keyword evidence="1" id="KW-0802">TPR repeat</keyword>
<dbReference type="PROSITE" id="PS50005">
    <property type="entry name" value="TPR"/>
    <property type="match status" value="1"/>
</dbReference>
<sequence>MRVMIRNLIGFLGVGLVPVLLSPAMAQWNPGGTPAEQAQLPQVCAVKLRNDDRSAEGQRYLAQFGADNWVHMHHYCYGRVFLLRAAQASTKRDQDYQRSLAVKEFSYVLKAAKPDFWMRPQLNLELGRVHLLLGQAAQATALFSDAIRLNPHYQPAYLALISELRSKGQQATALTVAEEGLRHLPNSAELKKLYFELGGKEPLPTPARAATTGRGAGRDAPPEATRADTSQAESAATERKEAGDSEVAEENAPSEASPASSGQSRNCRFCPPDEVEERWREGFRN</sequence>
<gene>
    <name evidence="3" type="ORF">ACFQ4M_04980</name>
</gene>
<feature type="compositionally biased region" description="Low complexity" evidence="2">
    <location>
        <begin position="250"/>
        <end position="261"/>
    </location>
</feature>
<name>A0ABW3WA33_9RHOO</name>
<dbReference type="InterPro" id="IPR019734">
    <property type="entry name" value="TPR_rpt"/>
</dbReference>